<organism evidence="3 4">
    <name type="scientific">Agrocybe pediades</name>
    <dbReference type="NCBI Taxonomy" id="84607"/>
    <lineage>
        <taxon>Eukaryota</taxon>
        <taxon>Fungi</taxon>
        <taxon>Dikarya</taxon>
        <taxon>Basidiomycota</taxon>
        <taxon>Agaricomycotina</taxon>
        <taxon>Agaricomycetes</taxon>
        <taxon>Agaricomycetidae</taxon>
        <taxon>Agaricales</taxon>
        <taxon>Agaricineae</taxon>
        <taxon>Strophariaceae</taxon>
        <taxon>Agrocybe</taxon>
    </lineage>
</organism>
<feature type="compositionally biased region" description="Polar residues" evidence="2">
    <location>
        <begin position="49"/>
        <end position="60"/>
    </location>
</feature>
<protein>
    <submittedName>
        <fullName evidence="3">Uncharacterized protein</fullName>
    </submittedName>
</protein>
<feature type="region of interest" description="Disordered" evidence="2">
    <location>
        <begin position="98"/>
        <end position="120"/>
    </location>
</feature>
<keyword evidence="1" id="KW-0175">Coiled coil</keyword>
<comment type="caution">
    <text evidence="3">The sequence shown here is derived from an EMBL/GenBank/DDBJ whole genome shotgun (WGS) entry which is preliminary data.</text>
</comment>
<evidence type="ECO:0000313" key="4">
    <source>
        <dbReference type="Proteomes" id="UP000521872"/>
    </source>
</evidence>
<evidence type="ECO:0000256" key="1">
    <source>
        <dbReference type="SAM" id="Coils"/>
    </source>
</evidence>
<feature type="region of interest" description="Disordered" evidence="2">
    <location>
        <begin position="49"/>
        <end position="72"/>
    </location>
</feature>
<evidence type="ECO:0000256" key="2">
    <source>
        <dbReference type="SAM" id="MobiDB-lite"/>
    </source>
</evidence>
<name>A0A8H4QP74_9AGAR</name>
<dbReference type="EMBL" id="JAACJL010000044">
    <property type="protein sequence ID" value="KAF4614792.1"/>
    <property type="molecule type" value="Genomic_DNA"/>
</dbReference>
<sequence>MLSFTRQLASLYSAVFPDLGVHDTCALKANDQGTTQGFHSFVTLGDGVQYSSDPPSNNNGLPRKEAKAVGSLQASAGIQNSNANADSTGSSEHVLEHIPGKLPGDEVLPSKVYRGPPAAEDVTNFPQPIVRRQQSDSFPPFLPKLADTKDPCATADQSSINEMKESLPQKTTGSIFPPGQDSSWKEANRLRSVSEKESPASPIRLSFTLDESIAKKMPEIGSLRSTQPPESLDLIADSRAQEPISEHPDSTQELSPDVPPTLHSSTDPHCDCKTDLKTLQNLFNLQRAQLQITLTEAETLCSQFELLKSIQEANILRLNVENLRQKVDLLKSAHEANTLRQENKASGQRISSLTEQLSAVTTELNNLTKEKQGWQGQLDAMQHRVQQAERQVRYLDNLTRLKLEAREDGAFGSVKRTKQYQASNQKPSTDVINLVVALNQVISQYAFFLTENVQRTPTLPYESQGQIKRSNDILGSKVATHIRFRRQASLCSDFPPVLMQVILGFFMVHWCTQIIEGWYPKRKCFADVLLEFSQSTNSFTIAPGARVDHGKAKILQTDVSTDYAGWVSDIIEDLARLLLAGGVRMIDTKPLKPKFLTLVKLAYEVRTALAEKDLCGGLELLIVGSGMPFQHKWMTEEHPPDSNKSGSSMKMEPVAGTCGIGLQRVGKAPAISTVADADQIANVVLKPNVILEKVIDEQVP</sequence>
<feature type="compositionally biased region" description="Basic and acidic residues" evidence="2">
    <location>
        <begin position="183"/>
        <end position="198"/>
    </location>
</feature>
<proteinExistence type="predicted"/>
<gene>
    <name evidence="3" type="ORF">D9613_002545</name>
</gene>
<feature type="coiled-coil region" evidence="1">
    <location>
        <begin position="306"/>
        <end position="398"/>
    </location>
</feature>
<feature type="region of interest" description="Disordered" evidence="2">
    <location>
        <begin position="133"/>
        <end position="201"/>
    </location>
</feature>
<reference evidence="3 4" key="1">
    <citation type="submission" date="2019-12" db="EMBL/GenBank/DDBJ databases">
        <authorList>
            <person name="Floudas D."/>
            <person name="Bentzer J."/>
            <person name="Ahren D."/>
            <person name="Johansson T."/>
            <person name="Persson P."/>
            <person name="Tunlid A."/>
        </authorList>
    </citation>
    <scope>NUCLEOTIDE SEQUENCE [LARGE SCALE GENOMIC DNA]</scope>
    <source>
        <strain evidence="3 4">CBS 102.39</strain>
    </source>
</reference>
<evidence type="ECO:0000313" key="3">
    <source>
        <dbReference type="EMBL" id="KAF4614792.1"/>
    </source>
</evidence>
<dbReference type="AlphaFoldDB" id="A0A8H4QP74"/>
<dbReference type="Proteomes" id="UP000521872">
    <property type="component" value="Unassembled WGS sequence"/>
</dbReference>
<accession>A0A8H4QP74</accession>
<keyword evidence="4" id="KW-1185">Reference proteome</keyword>
<feature type="region of interest" description="Disordered" evidence="2">
    <location>
        <begin position="242"/>
        <end position="267"/>
    </location>
</feature>